<dbReference type="EMBL" id="SDAM02000081">
    <property type="protein sequence ID" value="KAH6831866.1"/>
    <property type="molecule type" value="Genomic_DNA"/>
</dbReference>
<comment type="caution">
    <text evidence="3">Lacks conserved residue(s) required for the propagation of feature annotation.</text>
</comment>
<evidence type="ECO:0000256" key="2">
    <source>
        <dbReference type="ARBA" id="ARBA00023163"/>
    </source>
</evidence>
<gene>
    <name evidence="4" type="ORF">C2S53_008359</name>
</gene>
<organism evidence="4 5">
    <name type="scientific">Perilla frutescens var. hirtella</name>
    <name type="common">Perilla citriodora</name>
    <name type="synonym">Perilla setoyensis</name>
    <dbReference type="NCBI Taxonomy" id="608512"/>
    <lineage>
        <taxon>Eukaryota</taxon>
        <taxon>Viridiplantae</taxon>
        <taxon>Streptophyta</taxon>
        <taxon>Embryophyta</taxon>
        <taxon>Tracheophyta</taxon>
        <taxon>Spermatophyta</taxon>
        <taxon>Magnoliopsida</taxon>
        <taxon>eudicotyledons</taxon>
        <taxon>Gunneridae</taxon>
        <taxon>Pentapetalae</taxon>
        <taxon>asterids</taxon>
        <taxon>lamiids</taxon>
        <taxon>Lamiales</taxon>
        <taxon>Lamiaceae</taxon>
        <taxon>Nepetoideae</taxon>
        <taxon>Elsholtzieae</taxon>
        <taxon>Perilla</taxon>
    </lineage>
</organism>
<keyword evidence="2" id="KW-0804">Transcription</keyword>
<feature type="short sequence motif" description="LxCxE motif" evidence="3">
    <location>
        <begin position="206"/>
        <end position="210"/>
    </location>
</feature>
<reference evidence="4 5" key="1">
    <citation type="journal article" date="2021" name="Nat. Commun.">
        <title>Incipient diploidization of the medicinal plant Perilla within 10,000 years.</title>
        <authorList>
            <person name="Zhang Y."/>
            <person name="Shen Q."/>
            <person name="Leng L."/>
            <person name="Zhang D."/>
            <person name="Chen S."/>
            <person name="Shi Y."/>
            <person name="Ning Z."/>
            <person name="Chen S."/>
        </authorList>
    </citation>
    <scope>NUCLEOTIDE SEQUENCE [LARGE SCALE GENOMIC DNA]</scope>
    <source>
        <strain evidence="5">cv. PC099</strain>
    </source>
</reference>
<dbReference type="Proteomes" id="UP001190926">
    <property type="component" value="Unassembled WGS sequence"/>
</dbReference>
<dbReference type="PROSITE" id="PS50985">
    <property type="entry name" value="GRAS"/>
    <property type="match status" value="1"/>
</dbReference>
<dbReference type="Pfam" id="PF03514">
    <property type="entry name" value="GRAS"/>
    <property type="match status" value="1"/>
</dbReference>
<proteinExistence type="inferred from homology"/>
<evidence type="ECO:0000313" key="5">
    <source>
        <dbReference type="Proteomes" id="UP001190926"/>
    </source>
</evidence>
<keyword evidence="1" id="KW-0805">Transcription regulation</keyword>
<feature type="region of interest" description="SAW" evidence="3">
    <location>
        <begin position="489"/>
        <end position="565"/>
    </location>
</feature>
<evidence type="ECO:0000256" key="3">
    <source>
        <dbReference type="PROSITE-ProRule" id="PRU01191"/>
    </source>
</evidence>
<sequence length="572" mass="64134">MSSSCKACEEGKIEMQVDLNGVEDSVEAISYSSELDFFQGYDDITEPGLLLPSKYEELQLLADFGALDDLYFDIVSPPFQACGDDELGLLSSNEPQESRLAESNEEKRSYAFVSASMEILRKYTRRVGGLGGEERGVVSNETKRQRASPSTLSVDHVIELAVRRFNTHSNSEVGKNLSAISHPHETAILGLSTSNAKEIQLVQDLLSCAEDVCNQHYDCASKFLEECSNMSSSPTNVIQRLVYYFSEALRDKIELETQRFTEKGMVNSRPLEFIPPMSATAAFLQKLPCSQVMLFAGIQLVVDHVSSRRKLHVIDLELHGGLRHAILMQTLAAGSECPLEHLKITAVATQSNLHIEEAGTRLETLAKSLNLSFSFHVISLDDILDLQQNLDPEETVVVQAAHTLRFMIPKVNQLENLMRAIRSLNPHVMIILEIEANIRSSVFVNRFVEALFFFGACFDYVEYYLKNDLTERAFVESKLLSPSMRHIVVAEEEEREFQMVGINVWREFLARFGMVETELSELALNHANLVLNMFECRDSCTLGLNGKSLTVGWKDTPIFSLSAWRFQGIGSS</sequence>
<dbReference type="AlphaFoldDB" id="A0AAD4PA42"/>
<protein>
    <submittedName>
        <fullName evidence="4">Uncharacterized protein</fullName>
    </submittedName>
</protein>
<accession>A0AAD4PA42</accession>
<comment type="caution">
    <text evidence="4">The sequence shown here is derived from an EMBL/GenBank/DDBJ whole genome shotgun (WGS) entry which is preliminary data.</text>
</comment>
<evidence type="ECO:0000313" key="4">
    <source>
        <dbReference type="EMBL" id="KAH6831866.1"/>
    </source>
</evidence>
<name>A0AAD4PA42_PERFH</name>
<evidence type="ECO:0000256" key="1">
    <source>
        <dbReference type="ARBA" id="ARBA00023015"/>
    </source>
</evidence>
<feature type="short sequence motif" description="VHIID" evidence="3">
    <location>
        <begin position="311"/>
        <end position="315"/>
    </location>
</feature>
<comment type="similarity">
    <text evidence="3">Belongs to the GRAS family.</text>
</comment>
<dbReference type="PANTHER" id="PTHR31636">
    <property type="entry name" value="OSJNBA0084A10.13 PROTEIN-RELATED"/>
    <property type="match status" value="1"/>
</dbReference>
<feature type="region of interest" description="Leucine repeat II (LRII)" evidence="3">
    <location>
        <begin position="357"/>
        <end position="389"/>
    </location>
</feature>
<dbReference type="InterPro" id="IPR005202">
    <property type="entry name" value="TF_GRAS"/>
</dbReference>
<keyword evidence="5" id="KW-1185">Reference proteome</keyword>